<protein>
    <submittedName>
        <fullName evidence="2">Uncharacterized protein</fullName>
    </submittedName>
</protein>
<dbReference type="Proteomes" id="UP000474957">
    <property type="component" value="Unassembled WGS sequence"/>
</dbReference>
<name>A0A6L5YZQ3_9RHOB</name>
<gene>
    <name evidence="2" type="ORF">GE300_08910</name>
</gene>
<evidence type="ECO:0000313" key="3">
    <source>
        <dbReference type="Proteomes" id="UP000474957"/>
    </source>
</evidence>
<dbReference type="RefSeq" id="WP_154446223.1">
    <property type="nucleotide sequence ID" value="NZ_WIND01000005.1"/>
</dbReference>
<proteinExistence type="predicted"/>
<dbReference type="EMBL" id="WIND01000005">
    <property type="protein sequence ID" value="MSU89737.1"/>
    <property type="molecule type" value="Genomic_DNA"/>
</dbReference>
<keyword evidence="3" id="KW-1185">Reference proteome</keyword>
<feature type="chain" id="PRO_5026871677" evidence="1">
    <location>
        <begin position="24"/>
        <end position="101"/>
    </location>
</feature>
<feature type="signal peptide" evidence="1">
    <location>
        <begin position="1"/>
        <end position="23"/>
    </location>
</feature>
<evidence type="ECO:0000313" key="2">
    <source>
        <dbReference type="EMBL" id="MSU89737.1"/>
    </source>
</evidence>
<dbReference type="AlphaFoldDB" id="A0A6L5YZQ3"/>
<organism evidence="2 3">
    <name type="scientific">Halovulum marinum</name>
    <dbReference type="NCBI Taxonomy" id="2662447"/>
    <lineage>
        <taxon>Bacteria</taxon>
        <taxon>Pseudomonadati</taxon>
        <taxon>Pseudomonadota</taxon>
        <taxon>Alphaproteobacteria</taxon>
        <taxon>Rhodobacterales</taxon>
        <taxon>Paracoccaceae</taxon>
        <taxon>Halovulum</taxon>
    </lineage>
</organism>
<keyword evidence="1" id="KW-0732">Signal</keyword>
<comment type="caution">
    <text evidence="2">The sequence shown here is derived from an EMBL/GenBank/DDBJ whole genome shotgun (WGS) entry which is preliminary data.</text>
</comment>
<accession>A0A6L5YZQ3</accession>
<evidence type="ECO:0000256" key="1">
    <source>
        <dbReference type="SAM" id="SignalP"/>
    </source>
</evidence>
<sequence length="101" mass="11128">MRRFTTAFVLGAALLAAPDAGHAAGITENACLRSQRSPGPTACRCAQSLADFGLTRRDQREAARIIAEPDRYLKHRERRASQAFLQRYHAWGAAAERSCRG</sequence>
<reference evidence="2 3" key="1">
    <citation type="submission" date="2019-10" db="EMBL/GenBank/DDBJ databases">
        <title>Cognatihalovulum marinum gen. nov. sp. nov., a new member of the family Rhodobacteraceae isolated from deep seawater of the Northwest Indian Ocean.</title>
        <authorList>
            <person name="Ruan C."/>
            <person name="Wang J."/>
            <person name="Zheng X."/>
            <person name="Song L."/>
            <person name="Zhu Y."/>
            <person name="Huang Y."/>
            <person name="Lu Z."/>
            <person name="Du W."/>
            <person name="Huang L."/>
            <person name="Dai X."/>
        </authorList>
    </citation>
    <scope>NUCLEOTIDE SEQUENCE [LARGE SCALE GENOMIC DNA]</scope>
    <source>
        <strain evidence="2 3">2CG4</strain>
    </source>
</reference>